<dbReference type="Proteomes" id="UP000076532">
    <property type="component" value="Unassembled WGS sequence"/>
</dbReference>
<gene>
    <name evidence="1" type="ORF">FIBSPDRAFT_878109</name>
</gene>
<dbReference type="EMBL" id="KV417886">
    <property type="protein sequence ID" value="KZP04808.1"/>
    <property type="molecule type" value="Genomic_DNA"/>
</dbReference>
<accession>A0A167VAN0</accession>
<proteinExistence type="predicted"/>
<protein>
    <submittedName>
        <fullName evidence="1">Uncharacterized protein</fullName>
    </submittedName>
</protein>
<sequence>MCITRAISPYGRGKAECASQAEHECSQNRINNKLCMQAICGNLQAQLKCID</sequence>
<name>A0A167VAN0_9AGAM</name>
<dbReference type="AlphaFoldDB" id="A0A167VAN0"/>
<evidence type="ECO:0000313" key="1">
    <source>
        <dbReference type="EMBL" id="KZP04808.1"/>
    </source>
</evidence>
<reference evidence="1 2" key="1">
    <citation type="journal article" date="2016" name="Mol. Biol. Evol.">
        <title>Comparative Genomics of Early-Diverging Mushroom-Forming Fungi Provides Insights into the Origins of Lignocellulose Decay Capabilities.</title>
        <authorList>
            <person name="Nagy L.G."/>
            <person name="Riley R."/>
            <person name="Tritt A."/>
            <person name="Adam C."/>
            <person name="Daum C."/>
            <person name="Floudas D."/>
            <person name="Sun H."/>
            <person name="Yadav J.S."/>
            <person name="Pangilinan J."/>
            <person name="Larsson K.H."/>
            <person name="Matsuura K."/>
            <person name="Barry K."/>
            <person name="Labutti K."/>
            <person name="Kuo R."/>
            <person name="Ohm R.A."/>
            <person name="Bhattacharya S.S."/>
            <person name="Shirouzu T."/>
            <person name="Yoshinaga Y."/>
            <person name="Martin F.M."/>
            <person name="Grigoriev I.V."/>
            <person name="Hibbett D.S."/>
        </authorList>
    </citation>
    <scope>NUCLEOTIDE SEQUENCE [LARGE SCALE GENOMIC DNA]</scope>
    <source>
        <strain evidence="1 2">CBS 109695</strain>
    </source>
</reference>
<organism evidence="1 2">
    <name type="scientific">Athelia psychrophila</name>
    <dbReference type="NCBI Taxonomy" id="1759441"/>
    <lineage>
        <taxon>Eukaryota</taxon>
        <taxon>Fungi</taxon>
        <taxon>Dikarya</taxon>
        <taxon>Basidiomycota</taxon>
        <taxon>Agaricomycotina</taxon>
        <taxon>Agaricomycetes</taxon>
        <taxon>Agaricomycetidae</taxon>
        <taxon>Atheliales</taxon>
        <taxon>Atheliaceae</taxon>
        <taxon>Athelia</taxon>
    </lineage>
</organism>
<keyword evidence="2" id="KW-1185">Reference proteome</keyword>
<evidence type="ECO:0000313" key="2">
    <source>
        <dbReference type="Proteomes" id="UP000076532"/>
    </source>
</evidence>